<dbReference type="SFLD" id="SFLDG01067">
    <property type="entry name" value="SPASM/twitch_domain_containing"/>
    <property type="match status" value="1"/>
</dbReference>
<evidence type="ECO:0000256" key="2">
    <source>
        <dbReference type="ARBA" id="ARBA00022691"/>
    </source>
</evidence>
<dbReference type="SFLD" id="SFLDS00029">
    <property type="entry name" value="Radical_SAM"/>
    <property type="match status" value="1"/>
</dbReference>
<evidence type="ECO:0000256" key="8">
    <source>
        <dbReference type="ARBA" id="ARBA00023150"/>
    </source>
</evidence>
<dbReference type="InterPro" id="IPR058240">
    <property type="entry name" value="rSAM_sf"/>
</dbReference>
<evidence type="ECO:0000256" key="6">
    <source>
        <dbReference type="ARBA" id="ARBA00023014"/>
    </source>
</evidence>
<dbReference type="Pfam" id="PF04055">
    <property type="entry name" value="Radical_SAM"/>
    <property type="match status" value="1"/>
</dbReference>
<keyword evidence="4" id="KW-0547">Nucleotide-binding</keyword>
<keyword evidence="7" id="KW-0342">GTP-binding</keyword>
<dbReference type="InterPro" id="IPR010505">
    <property type="entry name" value="MoaA_twitch"/>
</dbReference>
<dbReference type="SUPFAM" id="SSF102114">
    <property type="entry name" value="Radical SAM enzymes"/>
    <property type="match status" value="1"/>
</dbReference>
<dbReference type="InterPro" id="IPR007197">
    <property type="entry name" value="rSAM"/>
</dbReference>
<comment type="caution">
    <text evidence="11">The sequence shown here is derived from an EMBL/GenBank/DDBJ whole genome shotgun (WGS) entry which is preliminary data.</text>
</comment>
<reference evidence="11" key="1">
    <citation type="submission" date="2021-02" db="EMBL/GenBank/DDBJ databases">
        <title>Activity-based single-cell genomes from oceanic crustal fluid captures similar information to metagenomic and metatranscriptomic surveys with orders of magnitude less sampling.</title>
        <authorList>
            <person name="D'Angelo T.S."/>
            <person name="Orcutt B.N."/>
        </authorList>
    </citation>
    <scope>NUCLEOTIDE SEQUENCE [LARGE SCALE GENOMIC DNA]</scope>
    <source>
        <strain evidence="11">AH-315-E05</strain>
    </source>
</reference>
<keyword evidence="9" id="KW-0456">Lyase</keyword>
<dbReference type="InterPro" id="IPR050105">
    <property type="entry name" value="MoCo_biosynth_MoaA/MoaC"/>
</dbReference>
<organism evidence="11 12">
    <name type="scientific">Sulfobacillus acidophilus</name>
    <dbReference type="NCBI Taxonomy" id="53633"/>
    <lineage>
        <taxon>Bacteria</taxon>
        <taxon>Bacillati</taxon>
        <taxon>Bacillota</taxon>
        <taxon>Clostridia</taxon>
        <taxon>Eubacteriales</taxon>
        <taxon>Clostridiales Family XVII. Incertae Sedis</taxon>
        <taxon>Sulfobacillus</taxon>
    </lineage>
</organism>
<evidence type="ECO:0000256" key="9">
    <source>
        <dbReference type="ARBA" id="ARBA00023239"/>
    </source>
</evidence>
<dbReference type="PROSITE" id="PS51918">
    <property type="entry name" value="RADICAL_SAM"/>
    <property type="match status" value="1"/>
</dbReference>
<sequence length="316" mass="35744">MACSYNKQSLFLRVSVLDQCQYRCPYCLPKGIVHKFLPKSKWLSLNEYSNLAKELKKFNFTKIRFTGGEPLLRKNLPQIINIFRTNFPKSILAITTNAQYLKKRLSEIKNAGISSINVHIDTLKKEKYKSIMGNGCPDDIIENIKIAKRKSLSVKINMVVQKGINDDELIDFLKISAKIGVEVRFIEQMNTGLSSSYVTKTFISGKQILSIIKNQLVLSPINRRNSSDPAMLFQLKNNDVKFGVVASDTQPFCSNCNRVRITADGQIKGCLYEPFGQDLKAEKTLNNLFTLINNRVSYHPKTSKNSLPFSMSQIGG</sequence>
<keyword evidence="8" id="KW-0501">Molybdenum cofactor biosynthesis</keyword>
<name>A0ABS3AWD4_9FIRM</name>
<evidence type="ECO:0000256" key="3">
    <source>
        <dbReference type="ARBA" id="ARBA00022723"/>
    </source>
</evidence>
<evidence type="ECO:0000256" key="4">
    <source>
        <dbReference type="ARBA" id="ARBA00022741"/>
    </source>
</evidence>
<dbReference type="EMBL" id="JAFITA010000002">
    <property type="protein sequence ID" value="MBN4077331.1"/>
    <property type="molecule type" value="Genomic_DNA"/>
</dbReference>
<dbReference type="InterPro" id="IPR013785">
    <property type="entry name" value="Aldolase_TIM"/>
</dbReference>
<dbReference type="CDD" id="cd01335">
    <property type="entry name" value="Radical_SAM"/>
    <property type="match status" value="1"/>
</dbReference>
<dbReference type="PANTHER" id="PTHR22960">
    <property type="entry name" value="MOLYBDOPTERIN COFACTOR SYNTHESIS PROTEIN A"/>
    <property type="match status" value="1"/>
</dbReference>
<dbReference type="InterPro" id="IPR040064">
    <property type="entry name" value="MoaA-like"/>
</dbReference>
<dbReference type="Gene3D" id="3.20.20.70">
    <property type="entry name" value="Aldolase class I"/>
    <property type="match status" value="1"/>
</dbReference>
<protein>
    <submittedName>
        <fullName evidence="11">Radical SAM protein</fullName>
    </submittedName>
</protein>
<keyword evidence="1" id="KW-0004">4Fe-4S</keyword>
<dbReference type="InterPro" id="IPR006638">
    <property type="entry name" value="Elp3/MiaA/NifB-like_rSAM"/>
</dbReference>
<keyword evidence="3" id="KW-0479">Metal-binding</keyword>
<evidence type="ECO:0000256" key="5">
    <source>
        <dbReference type="ARBA" id="ARBA00023004"/>
    </source>
</evidence>
<evidence type="ECO:0000256" key="7">
    <source>
        <dbReference type="ARBA" id="ARBA00023134"/>
    </source>
</evidence>
<dbReference type="SMART" id="SM00729">
    <property type="entry name" value="Elp3"/>
    <property type="match status" value="1"/>
</dbReference>
<dbReference type="PANTHER" id="PTHR22960:SF0">
    <property type="entry name" value="MOLYBDENUM COFACTOR BIOSYNTHESIS PROTEIN 1"/>
    <property type="match status" value="1"/>
</dbReference>
<evidence type="ECO:0000313" key="11">
    <source>
        <dbReference type="EMBL" id="MBN4077331.1"/>
    </source>
</evidence>
<evidence type="ECO:0000256" key="1">
    <source>
        <dbReference type="ARBA" id="ARBA00022485"/>
    </source>
</evidence>
<keyword evidence="12" id="KW-1185">Reference proteome</keyword>
<keyword evidence="6" id="KW-0411">Iron-sulfur</keyword>
<keyword evidence="5" id="KW-0408">Iron</keyword>
<gene>
    <name evidence="11" type="ORF">JYT19_00300</name>
</gene>
<dbReference type="Pfam" id="PF06463">
    <property type="entry name" value="Mob_synth_C"/>
    <property type="match status" value="1"/>
</dbReference>
<evidence type="ECO:0000259" key="10">
    <source>
        <dbReference type="PROSITE" id="PS51918"/>
    </source>
</evidence>
<dbReference type="SFLD" id="SFLDG01386">
    <property type="entry name" value="main_SPASM_domain-containing"/>
    <property type="match status" value="1"/>
</dbReference>
<feature type="domain" description="Radical SAM core" evidence="10">
    <location>
        <begin position="4"/>
        <end position="228"/>
    </location>
</feature>
<proteinExistence type="predicted"/>
<dbReference type="SFLD" id="SFLDG01383">
    <property type="entry name" value="cyclic_pyranopterin_phosphate"/>
    <property type="match status" value="1"/>
</dbReference>
<keyword evidence="2" id="KW-0949">S-adenosyl-L-methionine</keyword>
<dbReference type="Proteomes" id="UP000765003">
    <property type="component" value="Unassembled WGS sequence"/>
</dbReference>
<evidence type="ECO:0000313" key="12">
    <source>
        <dbReference type="Proteomes" id="UP000765003"/>
    </source>
</evidence>
<accession>A0ABS3AWD4</accession>